<dbReference type="OrthoDB" id="7021155at2"/>
<keyword evidence="1" id="KW-0949">S-adenosyl-L-methionine</keyword>
<comment type="caution">
    <text evidence="6">The sequence shown here is derived from an EMBL/GenBank/DDBJ whole genome shotgun (WGS) entry which is preliminary data.</text>
</comment>
<dbReference type="GO" id="GO:0046872">
    <property type="term" value="F:metal ion binding"/>
    <property type="evidence" value="ECO:0007669"/>
    <property type="project" value="UniProtKB-KW"/>
</dbReference>
<dbReference type="AlphaFoldDB" id="A0A090ZIZ6"/>
<dbReference type="SFLD" id="SFLDG01067">
    <property type="entry name" value="SPASM/twitch_domain_containing"/>
    <property type="match status" value="1"/>
</dbReference>
<dbReference type="Pfam" id="PF13186">
    <property type="entry name" value="SPASM"/>
    <property type="match status" value="1"/>
</dbReference>
<accession>A0A090ZIZ6</accession>
<dbReference type="InterPro" id="IPR050377">
    <property type="entry name" value="Radical_SAM_PqqE_MftC-like"/>
</dbReference>
<sequence>MTLLYEEYSPWKGVHFLDRLNIVKSGGVCSPVSLQLGLTNKCSNKCYYCYVKEQNNLGETLKTDAVVNLLEEAKMMGVKSVEITGGGEPTLHPDFWDIVDKIRDLDLELGLVTNGLHLKSDKIHKLDFVSWVRISIDSYNPTIYKEIRGANLLNLEPIMKLCKETNVIVGASCVITPKNYQEIYEFAKMSKDLGFSHVWFKPVEMSDNPTILNQYLDVCEENIKKASMLADSNFKVFSPNLKAEVQGIMKPFLKCICQYLSPFVWANGDIYPCCSLQGYSETSFGNIYKGSFADQWYSHNPLAVKDCPINCFWVNKNTFMNYILLDNPKHVNFV</sequence>
<dbReference type="STRING" id="44252.DJ90_2518"/>
<dbReference type="GeneID" id="77012155"/>
<protein>
    <submittedName>
        <fullName evidence="6">Radical SAM superfamily protein</fullName>
    </submittedName>
</protein>
<dbReference type="HOGENOM" id="CLU_009273_1_0_9"/>
<evidence type="ECO:0000256" key="2">
    <source>
        <dbReference type="ARBA" id="ARBA00022723"/>
    </source>
</evidence>
<evidence type="ECO:0000313" key="6">
    <source>
        <dbReference type="EMBL" id="KFN11324.1"/>
    </source>
</evidence>
<evidence type="ECO:0000256" key="4">
    <source>
        <dbReference type="ARBA" id="ARBA00023014"/>
    </source>
</evidence>
<keyword evidence="2" id="KW-0479">Metal-binding</keyword>
<dbReference type="RefSeq" id="WP_036620836.1">
    <property type="nucleotide sequence ID" value="NZ_JAKOBR010000080.1"/>
</dbReference>
<dbReference type="EMBL" id="JMQA01000012">
    <property type="protein sequence ID" value="KFN11324.1"/>
    <property type="molecule type" value="Genomic_DNA"/>
</dbReference>
<feature type="domain" description="Radical SAM core" evidence="5">
    <location>
        <begin position="24"/>
        <end position="225"/>
    </location>
</feature>
<dbReference type="PANTHER" id="PTHR11228:SF7">
    <property type="entry name" value="PQQA PEPTIDE CYCLASE"/>
    <property type="match status" value="1"/>
</dbReference>
<keyword evidence="7" id="KW-1185">Reference proteome</keyword>
<dbReference type="InterPro" id="IPR013785">
    <property type="entry name" value="Aldolase_TIM"/>
</dbReference>
<dbReference type="InterPro" id="IPR007197">
    <property type="entry name" value="rSAM"/>
</dbReference>
<dbReference type="SFLD" id="SFLDG01386">
    <property type="entry name" value="main_SPASM_domain-containing"/>
    <property type="match status" value="1"/>
</dbReference>
<dbReference type="Gene3D" id="3.20.20.70">
    <property type="entry name" value="Aldolase class I"/>
    <property type="match status" value="1"/>
</dbReference>
<proteinExistence type="predicted"/>
<evidence type="ECO:0000256" key="1">
    <source>
        <dbReference type="ARBA" id="ARBA00022691"/>
    </source>
</evidence>
<dbReference type="Proteomes" id="UP000029278">
    <property type="component" value="Unassembled WGS sequence"/>
</dbReference>
<dbReference type="InterPro" id="IPR023885">
    <property type="entry name" value="4Fe4S-binding_SPASM_dom"/>
</dbReference>
<reference evidence="6 7" key="1">
    <citation type="submission" date="2014-04" db="EMBL/GenBank/DDBJ databases">
        <authorList>
            <person name="Bishop-Lilly K.A."/>
            <person name="Broomall S.M."/>
            <person name="Chain P.S."/>
            <person name="Chertkov O."/>
            <person name="Coyne S.R."/>
            <person name="Daligault H.E."/>
            <person name="Davenport K.W."/>
            <person name="Erkkila T."/>
            <person name="Frey K.G."/>
            <person name="Gibbons H.S."/>
            <person name="Gu W."/>
            <person name="Jaissle J."/>
            <person name="Johnson S.L."/>
            <person name="Koroleva G.I."/>
            <person name="Ladner J.T."/>
            <person name="Lo C.-C."/>
            <person name="Minogue T.D."/>
            <person name="Munk C."/>
            <person name="Palacios G.F."/>
            <person name="Redden C.L."/>
            <person name="Rosenzweig C.N."/>
            <person name="Scholz M.B."/>
            <person name="Teshima H."/>
            <person name="Xu Y."/>
        </authorList>
    </citation>
    <scope>NUCLEOTIDE SEQUENCE [LARGE SCALE GENOMIC DNA]</scope>
    <source>
        <strain evidence="6 7">8244</strain>
    </source>
</reference>
<dbReference type="GO" id="GO:0051536">
    <property type="term" value="F:iron-sulfur cluster binding"/>
    <property type="evidence" value="ECO:0007669"/>
    <property type="project" value="UniProtKB-KW"/>
</dbReference>
<dbReference type="CDD" id="cd01335">
    <property type="entry name" value="Radical_SAM"/>
    <property type="match status" value="1"/>
</dbReference>
<dbReference type="SFLD" id="SFLDS00029">
    <property type="entry name" value="Radical_SAM"/>
    <property type="match status" value="1"/>
</dbReference>
<dbReference type="InterPro" id="IPR058240">
    <property type="entry name" value="rSAM_sf"/>
</dbReference>
<dbReference type="Pfam" id="PF04055">
    <property type="entry name" value="Radical_SAM"/>
    <property type="match status" value="1"/>
</dbReference>
<gene>
    <name evidence="6" type="ORF">DJ90_2518</name>
</gene>
<dbReference type="PANTHER" id="PTHR11228">
    <property type="entry name" value="RADICAL SAM DOMAIN PROTEIN"/>
    <property type="match status" value="1"/>
</dbReference>
<evidence type="ECO:0000313" key="7">
    <source>
        <dbReference type="Proteomes" id="UP000029278"/>
    </source>
</evidence>
<name>A0A090ZIZ6_PAEMA</name>
<evidence type="ECO:0000256" key="3">
    <source>
        <dbReference type="ARBA" id="ARBA00023004"/>
    </source>
</evidence>
<dbReference type="GO" id="GO:0003824">
    <property type="term" value="F:catalytic activity"/>
    <property type="evidence" value="ECO:0007669"/>
    <property type="project" value="InterPro"/>
</dbReference>
<keyword evidence="3" id="KW-0408">Iron</keyword>
<organism evidence="6 7">
    <name type="scientific">Paenibacillus macerans</name>
    <name type="common">Bacillus macerans</name>
    <dbReference type="NCBI Taxonomy" id="44252"/>
    <lineage>
        <taxon>Bacteria</taxon>
        <taxon>Bacillati</taxon>
        <taxon>Bacillota</taxon>
        <taxon>Bacilli</taxon>
        <taxon>Bacillales</taxon>
        <taxon>Paenibacillaceae</taxon>
        <taxon>Paenibacillus</taxon>
    </lineage>
</organism>
<dbReference type="SUPFAM" id="SSF102114">
    <property type="entry name" value="Radical SAM enzymes"/>
    <property type="match status" value="1"/>
</dbReference>
<evidence type="ECO:0000259" key="5">
    <source>
        <dbReference type="PROSITE" id="PS51918"/>
    </source>
</evidence>
<dbReference type="PROSITE" id="PS51918">
    <property type="entry name" value="RADICAL_SAM"/>
    <property type="match status" value="1"/>
</dbReference>
<dbReference type="PATRIC" id="fig|44252.3.peg.880"/>
<dbReference type="CDD" id="cd21109">
    <property type="entry name" value="SPASM"/>
    <property type="match status" value="1"/>
</dbReference>
<keyword evidence="4" id="KW-0411">Iron-sulfur</keyword>